<feature type="compositionally biased region" description="Polar residues" evidence="1">
    <location>
        <begin position="76"/>
        <end position="93"/>
    </location>
</feature>
<name>G0TVT5_TRYVY</name>
<feature type="region of interest" description="Disordered" evidence="1">
    <location>
        <begin position="197"/>
        <end position="218"/>
    </location>
</feature>
<evidence type="ECO:0000313" key="2">
    <source>
        <dbReference type="EMBL" id="CCC48051.1"/>
    </source>
</evidence>
<feature type="region of interest" description="Disordered" evidence="1">
    <location>
        <begin position="239"/>
        <end position="270"/>
    </location>
</feature>
<organism evidence="2">
    <name type="scientific">Trypanosoma vivax (strain Y486)</name>
    <dbReference type="NCBI Taxonomy" id="1055687"/>
    <lineage>
        <taxon>Eukaryota</taxon>
        <taxon>Discoba</taxon>
        <taxon>Euglenozoa</taxon>
        <taxon>Kinetoplastea</taxon>
        <taxon>Metakinetoplastina</taxon>
        <taxon>Trypanosomatida</taxon>
        <taxon>Trypanosomatidae</taxon>
        <taxon>Trypanosoma</taxon>
        <taxon>Duttonella</taxon>
    </lineage>
</organism>
<reference evidence="2" key="1">
    <citation type="journal article" date="2012" name="Proc. Natl. Acad. Sci. U.S.A.">
        <title>Antigenic diversity is generated by distinct evolutionary mechanisms in African trypanosome species.</title>
        <authorList>
            <person name="Jackson A.P."/>
            <person name="Berry A."/>
            <person name="Aslett M."/>
            <person name="Allison H.C."/>
            <person name="Burton P."/>
            <person name="Vavrova-Anderson J."/>
            <person name="Brown R."/>
            <person name="Browne H."/>
            <person name="Corton N."/>
            <person name="Hauser H."/>
            <person name="Gamble J."/>
            <person name="Gilderthorp R."/>
            <person name="Marcello L."/>
            <person name="McQuillan J."/>
            <person name="Otto T.D."/>
            <person name="Quail M.A."/>
            <person name="Sanders M.J."/>
            <person name="van Tonder A."/>
            <person name="Ginger M.L."/>
            <person name="Field M.C."/>
            <person name="Barry J.D."/>
            <person name="Hertz-Fowler C."/>
            <person name="Berriman M."/>
        </authorList>
    </citation>
    <scope>NUCLEOTIDE SEQUENCE</scope>
    <source>
        <strain evidence="2">Y486</strain>
    </source>
</reference>
<sequence length="391" mass="42679">MTPETGGSAMVSSTPRLVGASSRYGFGAYEQRKSGTKLGFRPQWDGEVKTPHTPPCAPTPGIHRSPSAPIEGGWCSSGQQHQPTSLRPTTDGQNPLPPASPSTAPETREVAMTVGDARGQVTDNGTLRTFRLAPEVSPQRSRNASVRRNTSMVSPLNSLKGELASGIKLKRNPSAPEAMSGYYHASKFPLLATPGHEGRGRGQLAAGTTNCSAGKGRDPRSKVNFNIWKSLFSPRNKKTKELKACETTADRQENEEKQPNCEPESETRDAEDECVPLLKMREEITCCSGRQNVEAFEKKRNAEKFLPLVTNRPANNNALTQRINPDEFVSVITDTETVLMGSQTSTFDACSGVSPYSYYSPSDNRDFAAFKPLVPLFQDNQTLDFLDHDVE</sequence>
<feature type="compositionally biased region" description="Basic and acidic residues" evidence="1">
    <location>
        <begin position="239"/>
        <end position="259"/>
    </location>
</feature>
<dbReference type="AlphaFoldDB" id="G0TVT5"/>
<proteinExistence type="predicted"/>
<protein>
    <submittedName>
        <fullName evidence="2">Uncharacterized protein</fullName>
    </submittedName>
</protein>
<gene>
    <name evidence="2" type="ORF">TVY486_0502540</name>
</gene>
<feature type="compositionally biased region" description="Polar residues" evidence="1">
    <location>
        <begin position="138"/>
        <end position="153"/>
    </location>
</feature>
<feature type="region of interest" description="Disordered" evidence="1">
    <location>
        <begin position="1"/>
        <end position="153"/>
    </location>
</feature>
<dbReference type="EMBL" id="HE573021">
    <property type="protein sequence ID" value="CCC48051.1"/>
    <property type="molecule type" value="Genomic_DNA"/>
</dbReference>
<dbReference type="VEuPathDB" id="TriTrypDB:TvY486_0502540"/>
<accession>G0TVT5</accession>
<evidence type="ECO:0000256" key="1">
    <source>
        <dbReference type="SAM" id="MobiDB-lite"/>
    </source>
</evidence>